<reference evidence="4" key="1">
    <citation type="journal article" date="2019" name="Int. J. Syst. Evol. Microbiol.">
        <title>The Global Catalogue of Microorganisms (GCM) 10K type strain sequencing project: providing services to taxonomists for standard genome sequencing and annotation.</title>
        <authorList>
            <consortium name="The Broad Institute Genomics Platform"/>
            <consortium name="The Broad Institute Genome Sequencing Center for Infectious Disease"/>
            <person name="Wu L."/>
            <person name="Ma J."/>
        </authorList>
    </citation>
    <scope>NUCLEOTIDE SEQUENCE [LARGE SCALE GENOMIC DNA]</scope>
    <source>
        <strain evidence="4">JCM 32105</strain>
    </source>
</reference>
<dbReference type="InterPro" id="IPR000601">
    <property type="entry name" value="PKD_dom"/>
</dbReference>
<dbReference type="Pfam" id="PF18911">
    <property type="entry name" value="PKD_4"/>
    <property type="match status" value="1"/>
</dbReference>
<evidence type="ECO:0000313" key="3">
    <source>
        <dbReference type="EMBL" id="GAA4466810.1"/>
    </source>
</evidence>
<dbReference type="EMBL" id="BAABFA010000014">
    <property type="protein sequence ID" value="GAA4466810.1"/>
    <property type="molecule type" value="Genomic_DNA"/>
</dbReference>
<dbReference type="SUPFAM" id="SSF49299">
    <property type="entry name" value="PKD domain"/>
    <property type="match status" value="1"/>
</dbReference>
<name>A0ABP8NJZ5_9BACT</name>
<keyword evidence="1" id="KW-0732">Signal</keyword>
<organism evidence="3 4">
    <name type="scientific">Nemorincola caseinilytica</name>
    <dbReference type="NCBI Taxonomy" id="2054315"/>
    <lineage>
        <taxon>Bacteria</taxon>
        <taxon>Pseudomonadati</taxon>
        <taxon>Bacteroidota</taxon>
        <taxon>Chitinophagia</taxon>
        <taxon>Chitinophagales</taxon>
        <taxon>Chitinophagaceae</taxon>
        <taxon>Nemorincola</taxon>
    </lineage>
</organism>
<dbReference type="InterPro" id="IPR013783">
    <property type="entry name" value="Ig-like_fold"/>
</dbReference>
<dbReference type="NCBIfam" id="TIGR04131">
    <property type="entry name" value="Bac_Flav_CTERM"/>
    <property type="match status" value="1"/>
</dbReference>
<feature type="chain" id="PRO_5045635357" description="PKD domain-containing protein" evidence="1">
    <location>
        <begin position="27"/>
        <end position="925"/>
    </location>
</feature>
<dbReference type="InterPro" id="IPR022409">
    <property type="entry name" value="PKD/Chitinase_dom"/>
</dbReference>
<gene>
    <name evidence="3" type="ORF">GCM10023093_21500</name>
</gene>
<sequence>MKNSILKKVTRLCIALSLLFTTTSYGQLTITDTGNCLNHVLHASITGTLPTGTGITADDAYSGLFPIGFTFNFYGTNYTQLVIGSNGVLNFDATLAGAYCPWSITAQLLGNANMRNAICGPWCDILISAGGSITRTSTGVAPNRKFAVTWCGTRMYSCTAEWTTTQIIIYETSNIIEVHTAHKTACAWNSGRAITGVHNAAGTVATVAPGRDWNPSWTVIAPPEAWRFTPAGPTYTVAPITYTPLPYATSAIYWYDSTTGAYLGTGPYLTVSPTVPTTYMAAALGCNDTTKAYIHVLPATAIGGIPNINNVTYTHPTECGKCDGTITLHGVNPHQVDTVFHSINGVAQPPYVDSAALDSTIVLDNLCGATYDWIYVKVGDCPSNQVGPITLVTPVLAISNVVVTHPTVCGKFDGSIKLFGLTPLKPVSVYYNNGTPHTVTGVVAGDSTFLITGLGAGNYTGIAATVGLCTANWPTVVLTDPPPYMPSFTLTTGLGCFGDTVYVTNTTTPAGYYSYWNYEYPSGSLDSTRLFHVYNTHQNPQPNKYTGSYVVALTYNTTNYHNPACAMTYTLPVTFDHHLVPSFTTDRDTVCAGEKVVFTNTTNSALPSNYFWQFGEGGTDNTASPTYENYNVGGHYTATLTATDELGCVESATQGMEIIELAARTNVSDTDVCLKEPMPLWVMAHFPNGNEYPVSYSWTQTPSGGNLTRYDIADPMFSGIGNYSLGATASTAPFEDHVNGCQVTMPVVIRSHPPLTITDLPNGPLSVKLGGSLQLSVGGGVYYYWSPADGTINNPNINNPIVTPTDSVTMYTVQVMNLWGCLATANILVYVDVETDQFVPSGFTPNGDGKNDVFRIVRLDAQKLVDFRVYNRWGECVFQTANKEVGWDGMWQNRPADIGTYTYQIIVALPNGLNKTYKGNVTLIR</sequence>
<dbReference type="Gene3D" id="2.60.40.10">
    <property type="entry name" value="Immunoglobulins"/>
    <property type="match status" value="1"/>
</dbReference>
<dbReference type="InterPro" id="IPR026341">
    <property type="entry name" value="T9SS_type_B"/>
</dbReference>
<comment type="caution">
    <text evidence="3">The sequence shown here is derived from an EMBL/GenBank/DDBJ whole genome shotgun (WGS) entry which is preliminary data.</text>
</comment>
<accession>A0ABP8NJZ5</accession>
<proteinExistence type="predicted"/>
<keyword evidence="4" id="KW-1185">Reference proteome</keyword>
<protein>
    <recommendedName>
        <fullName evidence="2">PKD domain-containing protein</fullName>
    </recommendedName>
</protein>
<feature type="domain" description="PKD" evidence="2">
    <location>
        <begin position="607"/>
        <end position="665"/>
    </location>
</feature>
<dbReference type="PROSITE" id="PS50093">
    <property type="entry name" value="PKD"/>
    <property type="match status" value="1"/>
</dbReference>
<dbReference type="SMART" id="SM00089">
    <property type="entry name" value="PKD"/>
    <property type="match status" value="1"/>
</dbReference>
<feature type="signal peptide" evidence="1">
    <location>
        <begin position="1"/>
        <end position="26"/>
    </location>
</feature>
<evidence type="ECO:0000313" key="4">
    <source>
        <dbReference type="Proteomes" id="UP001500067"/>
    </source>
</evidence>
<evidence type="ECO:0000259" key="2">
    <source>
        <dbReference type="PROSITE" id="PS50093"/>
    </source>
</evidence>
<dbReference type="Pfam" id="PF13585">
    <property type="entry name" value="CHU_C"/>
    <property type="match status" value="1"/>
</dbReference>
<dbReference type="Proteomes" id="UP001500067">
    <property type="component" value="Unassembled WGS sequence"/>
</dbReference>
<dbReference type="RefSeq" id="WP_345082917.1">
    <property type="nucleotide sequence ID" value="NZ_BAABFA010000014.1"/>
</dbReference>
<dbReference type="InterPro" id="IPR035986">
    <property type="entry name" value="PKD_dom_sf"/>
</dbReference>
<evidence type="ECO:0000256" key="1">
    <source>
        <dbReference type="SAM" id="SignalP"/>
    </source>
</evidence>
<dbReference type="CDD" id="cd00146">
    <property type="entry name" value="PKD"/>
    <property type="match status" value="1"/>
</dbReference>